<keyword evidence="2" id="KW-1185">Reference proteome</keyword>
<evidence type="ECO:0000313" key="1">
    <source>
        <dbReference type="EMBL" id="KAH7028441.1"/>
    </source>
</evidence>
<gene>
    <name evidence="1" type="ORF">B0J12DRAFT_683618</name>
</gene>
<name>A0ABQ8FXR7_9PEZI</name>
<comment type="caution">
    <text evidence="1">The sequence shown here is derived from an EMBL/GenBank/DDBJ whole genome shotgun (WGS) entry which is preliminary data.</text>
</comment>
<evidence type="ECO:0000313" key="2">
    <source>
        <dbReference type="Proteomes" id="UP000774617"/>
    </source>
</evidence>
<accession>A0ABQ8FXR7</accession>
<dbReference type="InterPro" id="IPR022698">
    <property type="entry name" value="OrsD"/>
</dbReference>
<dbReference type="Proteomes" id="UP000774617">
    <property type="component" value="Unassembled WGS sequence"/>
</dbReference>
<dbReference type="EMBL" id="JAGTJR010000049">
    <property type="protein sequence ID" value="KAH7028441.1"/>
    <property type="molecule type" value="Genomic_DNA"/>
</dbReference>
<evidence type="ECO:0008006" key="3">
    <source>
        <dbReference type="Google" id="ProtNLM"/>
    </source>
</evidence>
<organism evidence="1 2">
    <name type="scientific">Macrophomina phaseolina</name>
    <dbReference type="NCBI Taxonomy" id="35725"/>
    <lineage>
        <taxon>Eukaryota</taxon>
        <taxon>Fungi</taxon>
        <taxon>Dikarya</taxon>
        <taxon>Ascomycota</taxon>
        <taxon>Pezizomycotina</taxon>
        <taxon>Dothideomycetes</taxon>
        <taxon>Dothideomycetes incertae sedis</taxon>
        <taxon>Botryosphaeriales</taxon>
        <taxon>Botryosphaeriaceae</taxon>
        <taxon>Macrophomina</taxon>
    </lineage>
</organism>
<reference evidence="1 2" key="1">
    <citation type="journal article" date="2021" name="Nat. Commun.">
        <title>Genetic determinants of endophytism in the Arabidopsis root mycobiome.</title>
        <authorList>
            <person name="Mesny F."/>
            <person name="Miyauchi S."/>
            <person name="Thiergart T."/>
            <person name="Pickel B."/>
            <person name="Atanasova L."/>
            <person name="Karlsson M."/>
            <person name="Huettel B."/>
            <person name="Barry K.W."/>
            <person name="Haridas S."/>
            <person name="Chen C."/>
            <person name="Bauer D."/>
            <person name="Andreopoulos W."/>
            <person name="Pangilinan J."/>
            <person name="LaButti K."/>
            <person name="Riley R."/>
            <person name="Lipzen A."/>
            <person name="Clum A."/>
            <person name="Drula E."/>
            <person name="Henrissat B."/>
            <person name="Kohler A."/>
            <person name="Grigoriev I.V."/>
            <person name="Martin F.M."/>
            <person name="Hacquard S."/>
        </authorList>
    </citation>
    <scope>NUCLEOTIDE SEQUENCE [LARGE SCALE GENOMIC DNA]</scope>
    <source>
        <strain evidence="1 2">MPI-SDFR-AT-0080</strain>
    </source>
</reference>
<dbReference type="Pfam" id="PF12013">
    <property type="entry name" value="OrsD"/>
    <property type="match status" value="1"/>
</dbReference>
<proteinExistence type="predicted"/>
<protein>
    <recommendedName>
        <fullName evidence="3">C2H2-type domain-containing protein</fullName>
    </recommendedName>
</protein>
<sequence>MTRSSRYFNYLPEYRLLVCKDCKYAVCLDQVRIHLRGKHHELGPNETTAALADVQREWTDPAKNVSEVYIPARVSQPIAHLPLYEDGLLCQLDSPKCRYICRDMKTLKEHWRVVHHWSLGTKGGSGKQKQERLEARLQTARKEVYCQRFFTQKHGSQFFQVDYVNGSDEEEEENNSGALSAGREGDLIRRLVEQDLQERDRRLSDTCHIYHDKATKTEVSPWLEMTRWPSFFNGLNLPDVSTLAYAADPTEEPLLALLSESLDRLVERAYQSICEDKISVFDQARINSFMAGEPSGMERLLMVKLQKNTFRSCKHLWKRLLCFACRTSQVDQPIQLAHRFTPSQLSQIEAALSLSYMGILLNMLRAV</sequence>